<evidence type="ECO:0000313" key="4">
    <source>
        <dbReference type="Proteomes" id="UP001180020"/>
    </source>
</evidence>
<dbReference type="GO" id="GO:0009740">
    <property type="term" value="P:gibberellic acid mediated signaling pathway"/>
    <property type="evidence" value="ECO:0007669"/>
    <property type="project" value="TreeGrafter"/>
</dbReference>
<dbReference type="EMBL" id="JAUJYO010000010">
    <property type="protein sequence ID" value="KAK1306562.1"/>
    <property type="molecule type" value="Genomic_DNA"/>
</dbReference>
<dbReference type="InterPro" id="IPR036047">
    <property type="entry name" value="F-box-like_dom_sf"/>
</dbReference>
<comment type="caution">
    <text evidence="3">The sequence shown here is derived from an EMBL/GenBank/DDBJ whole genome shotgun (WGS) entry which is preliminary data.</text>
</comment>
<dbReference type="Pfam" id="PF12937">
    <property type="entry name" value="F-box-like"/>
    <property type="match status" value="1"/>
</dbReference>
<evidence type="ECO:0000313" key="3">
    <source>
        <dbReference type="EMBL" id="KAK1306562.1"/>
    </source>
</evidence>
<dbReference type="Proteomes" id="UP001180020">
    <property type="component" value="Unassembled WGS sequence"/>
</dbReference>
<dbReference type="InterPro" id="IPR044184">
    <property type="entry name" value="SNE/GID2"/>
</dbReference>
<protein>
    <submittedName>
        <fullName evidence="3">F-box protein SNE</fullName>
    </submittedName>
</protein>
<name>A0AAV9E3C1_ACOCL</name>
<dbReference type="PANTHER" id="PTHR47750">
    <property type="entry name" value="F-BOX PROTEIN SNE"/>
    <property type="match status" value="1"/>
</dbReference>
<sequence length="170" mass="18940">MQTNKEENKKNNKKKKKRKEENPHLGFTINDNPDLLMEVLHRLDGRSLGVAACVCKLWNSVCTTDSVWEALCNRHVGRMDGCDDGGRSAVVAAMGGYKRLYTVCIRPVRTRLGNRVGNRAGWTRGEIQLSLSLFSIDCYERLNGLGSGSVGPSSSLAFLHEPVNVRIIMY</sequence>
<accession>A0AAV9E3C1</accession>
<dbReference type="InterPro" id="IPR001810">
    <property type="entry name" value="F-box_dom"/>
</dbReference>
<dbReference type="AlphaFoldDB" id="A0AAV9E3C1"/>
<proteinExistence type="predicted"/>
<dbReference type="PANTHER" id="PTHR47750:SF1">
    <property type="entry name" value="F-BOX PROTEIN SNE"/>
    <property type="match status" value="1"/>
</dbReference>
<gene>
    <name evidence="3" type="primary">SNE</name>
    <name evidence="3" type="ORF">QJS10_CPA10g00524</name>
</gene>
<dbReference type="SUPFAM" id="SSF81383">
    <property type="entry name" value="F-box domain"/>
    <property type="match status" value="1"/>
</dbReference>
<evidence type="ECO:0000259" key="2">
    <source>
        <dbReference type="Pfam" id="PF12937"/>
    </source>
</evidence>
<dbReference type="GO" id="GO:0009937">
    <property type="term" value="P:regulation of gibberellic acid mediated signaling pathway"/>
    <property type="evidence" value="ECO:0007669"/>
    <property type="project" value="InterPro"/>
</dbReference>
<organism evidence="3 4">
    <name type="scientific">Acorus calamus</name>
    <name type="common">Sweet flag</name>
    <dbReference type="NCBI Taxonomy" id="4465"/>
    <lineage>
        <taxon>Eukaryota</taxon>
        <taxon>Viridiplantae</taxon>
        <taxon>Streptophyta</taxon>
        <taxon>Embryophyta</taxon>
        <taxon>Tracheophyta</taxon>
        <taxon>Spermatophyta</taxon>
        <taxon>Magnoliopsida</taxon>
        <taxon>Liliopsida</taxon>
        <taxon>Acoraceae</taxon>
        <taxon>Acorus</taxon>
    </lineage>
</organism>
<feature type="compositionally biased region" description="Basic and acidic residues" evidence="1">
    <location>
        <begin position="1"/>
        <end position="10"/>
    </location>
</feature>
<reference evidence="3" key="2">
    <citation type="submission" date="2023-06" db="EMBL/GenBank/DDBJ databases">
        <authorList>
            <person name="Ma L."/>
            <person name="Liu K.-W."/>
            <person name="Li Z."/>
            <person name="Hsiao Y.-Y."/>
            <person name="Qi Y."/>
            <person name="Fu T."/>
            <person name="Tang G."/>
            <person name="Zhang D."/>
            <person name="Sun W.-H."/>
            <person name="Liu D.-K."/>
            <person name="Li Y."/>
            <person name="Chen G.-Z."/>
            <person name="Liu X.-D."/>
            <person name="Liao X.-Y."/>
            <person name="Jiang Y.-T."/>
            <person name="Yu X."/>
            <person name="Hao Y."/>
            <person name="Huang J."/>
            <person name="Zhao X.-W."/>
            <person name="Ke S."/>
            <person name="Chen Y.-Y."/>
            <person name="Wu W.-L."/>
            <person name="Hsu J.-L."/>
            <person name="Lin Y.-F."/>
            <person name="Huang M.-D."/>
            <person name="Li C.-Y."/>
            <person name="Huang L."/>
            <person name="Wang Z.-W."/>
            <person name="Zhao X."/>
            <person name="Zhong W.-Y."/>
            <person name="Peng D.-H."/>
            <person name="Ahmad S."/>
            <person name="Lan S."/>
            <person name="Zhang J.-S."/>
            <person name="Tsai W.-C."/>
            <person name="Van De Peer Y."/>
            <person name="Liu Z.-J."/>
        </authorList>
    </citation>
    <scope>NUCLEOTIDE SEQUENCE</scope>
    <source>
        <strain evidence="3">CP</strain>
        <tissue evidence="3">Leaves</tissue>
    </source>
</reference>
<dbReference type="GO" id="GO:0019005">
    <property type="term" value="C:SCF ubiquitin ligase complex"/>
    <property type="evidence" value="ECO:0007669"/>
    <property type="project" value="InterPro"/>
</dbReference>
<feature type="region of interest" description="Disordered" evidence="1">
    <location>
        <begin position="1"/>
        <end position="25"/>
    </location>
</feature>
<keyword evidence="4" id="KW-1185">Reference proteome</keyword>
<feature type="domain" description="F-box" evidence="2">
    <location>
        <begin position="33"/>
        <end position="74"/>
    </location>
</feature>
<dbReference type="Gene3D" id="1.20.1280.50">
    <property type="match status" value="1"/>
</dbReference>
<reference evidence="3" key="1">
    <citation type="journal article" date="2023" name="Nat. Commun.">
        <title>Diploid and tetraploid genomes of Acorus and the evolution of monocots.</title>
        <authorList>
            <person name="Ma L."/>
            <person name="Liu K.W."/>
            <person name="Li Z."/>
            <person name="Hsiao Y.Y."/>
            <person name="Qi Y."/>
            <person name="Fu T."/>
            <person name="Tang G.D."/>
            <person name="Zhang D."/>
            <person name="Sun W.H."/>
            <person name="Liu D.K."/>
            <person name="Li Y."/>
            <person name="Chen G.Z."/>
            <person name="Liu X.D."/>
            <person name="Liao X.Y."/>
            <person name="Jiang Y.T."/>
            <person name="Yu X."/>
            <person name="Hao Y."/>
            <person name="Huang J."/>
            <person name="Zhao X.W."/>
            <person name="Ke S."/>
            <person name="Chen Y.Y."/>
            <person name="Wu W.L."/>
            <person name="Hsu J.L."/>
            <person name="Lin Y.F."/>
            <person name="Huang M.D."/>
            <person name="Li C.Y."/>
            <person name="Huang L."/>
            <person name="Wang Z.W."/>
            <person name="Zhao X."/>
            <person name="Zhong W.Y."/>
            <person name="Peng D.H."/>
            <person name="Ahmad S."/>
            <person name="Lan S."/>
            <person name="Zhang J.S."/>
            <person name="Tsai W.C."/>
            <person name="Van de Peer Y."/>
            <person name="Liu Z.J."/>
        </authorList>
    </citation>
    <scope>NUCLEOTIDE SEQUENCE</scope>
    <source>
        <strain evidence="3">CP</strain>
    </source>
</reference>
<evidence type="ECO:0000256" key="1">
    <source>
        <dbReference type="SAM" id="MobiDB-lite"/>
    </source>
</evidence>